<sequence>MSRPSETLRRNLIRRATRMHAEGKNKSEIAQALGVNWSTVHRWLKNGELETPADAPTNLRFSTPPNLDTPDGISFAGISAAGYRSLWYATKRHLDLYLETVENPDPKALRDWIDALLKLSRPVEAHEAKAKPELTLDEQQQAAELRERQQRMWDLYQGLDA</sequence>
<evidence type="ECO:0000313" key="1">
    <source>
        <dbReference type="EMBL" id="EYB69437.1"/>
    </source>
</evidence>
<dbReference type="EMBL" id="JHAC01000006">
    <property type="protein sequence ID" value="EYB69437.1"/>
    <property type="molecule type" value="Genomic_DNA"/>
</dbReference>
<name>A0A016QU74_9DEIO</name>
<proteinExistence type="predicted"/>
<dbReference type="AlphaFoldDB" id="A0A016QU74"/>
<accession>A0A016QU74</accession>
<dbReference type="Pfam" id="PF13384">
    <property type="entry name" value="HTH_23"/>
    <property type="match status" value="1"/>
</dbReference>
<dbReference type="Proteomes" id="UP000020492">
    <property type="component" value="Unassembled WGS sequence"/>
</dbReference>
<dbReference type="SUPFAM" id="SSF46689">
    <property type="entry name" value="Homeodomain-like"/>
    <property type="match status" value="1"/>
</dbReference>
<gene>
    <name evidence="1" type="ORF">DEIPH_ctg006orf0001</name>
</gene>
<comment type="caution">
    <text evidence="1">The sequence shown here is derived from an EMBL/GenBank/DDBJ whole genome shotgun (WGS) entry which is preliminary data.</text>
</comment>
<dbReference type="Gene3D" id="1.10.10.60">
    <property type="entry name" value="Homeodomain-like"/>
    <property type="match status" value="1"/>
</dbReference>
<evidence type="ECO:0000313" key="2">
    <source>
        <dbReference type="Proteomes" id="UP000020492"/>
    </source>
</evidence>
<dbReference type="RefSeq" id="WP_034353060.1">
    <property type="nucleotide sequence ID" value="NZ_JHAC01000006.1"/>
</dbReference>
<keyword evidence="2" id="KW-1185">Reference proteome</keyword>
<dbReference type="PATRIC" id="fig|1476583.3.peg.410"/>
<dbReference type="OrthoDB" id="9803878at2"/>
<organism evidence="1 2">
    <name type="scientific">Deinococcus phoenicis</name>
    <dbReference type="NCBI Taxonomy" id="1476583"/>
    <lineage>
        <taxon>Bacteria</taxon>
        <taxon>Thermotogati</taxon>
        <taxon>Deinococcota</taxon>
        <taxon>Deinococci</taxon>
        <taxon>Deinococcales</taxon>
        <taxon>Deinococcaceae</taxon>
        <taxon>Deinococcus</taxon>
    </lineage>
</organism>
<dbReference type="InterPro" id="IPR009057">
    <property type="entry name" value="Homeodomain-like_sf"/>
</dbReference>
<protein>
    <submittedName>
        <fullName evidence="1">Uncharacterized protein</fullName>
    </submittedName>
</protein>
<reference evidence="1 2" key="1">
    <citation type="submission" date="2014-03" db="EMBL/GenBank/DDBJ databases">
        <title>Draft genome sequence of Deinococcus phoenicis 1P10ME.</title>
        <authorList>
            <person name="Stepanov V.G."/>
            <person name="Vaishampayan P."/>
            <person name="Venkateswaran K."/>
            <person name="Fox G.E."/>
        </authorList>
    </citation>
    <scope>NUCLEOTIDE SEQUENCE [LARGE SCALE GENOMIC DNA]</scope>
    <source>
        <strain evidence="1 2">1P10ME</strain>
    </source>
</reference>